<dbReference type="PROSITE" id="PS50110">
    <property type="entry name" value="RESPONSE_REGULATORY"/>
    <property type="match status" value="1"/>
</dbReference>
<dbReference type="SUPFAM" id="SSF52172">
    <property type="entry name" value="CheY-like"/>
    <property type="match status" value="1"/>
</dbReference>
<dbReference type="InterPro" id="IPR011006">
    <property type="entry name" value="CheY-like_superfamily"/>
</dbReference>
<reference evidence="3" key="2">
    <citation type="submission" date="2020-09" db="EMBL/GenBank/DDBJ databases">
        <authorList>
            <person name="Sun Q."/>
            <person name="Kim S."/>
        </authorList>
    </citation>
    <scope>NUCLEOTIDE SEQUENCE</scope>
    <source>
        <strain evidence="3">KCTC 42651</strain>
    </source>
</reference>
<dbReference type="Proteomes" id="UP000630353">
    <property type="component" value="Unassembled WGS sequence"/>
</dbReference>
<feature type="domain" description="Response regulatory" evidence="2">
    <location>
        <begin position="14"/>
        <end position="136"/>
    </location>
</feature>
<evidence type="ECO:0000313" key="4">
    <source>
        <dbReference type="Proteomes" id="UP000630353"/>
    </source>
</evidence>
<dbReference type="Gene3D" id="3.40.50.2300">
    <property type="match status" value="1"/>
</dbReference>
<gene>
    <name evidence="3" type="ORF">GCM10017083_54500</name>
</gene>
<dbReference type="SMART" id="SM00448">
    <property type="entry name" value="REC"/>
    <property type="match status" value="1"/>
</dbReference>
<feature type="modified residue" description="4-aspartylphosphate" evidence="1">
    <location>
        <position position="65"/>
    </location>
</feature>
<dbReference type="AlphaFoldDB" id="A0A919CST9"/>
<evidence type="ECO:0000259" key="2">
    <source>
        <dbReference type="PROSITE" id="PS50110"/>
    </source>
</evidence>
<keyword evidence="1" id="KW-0597">Phosphoprotein</keyword>
<proteinExistence type="predicted"/>
<dbReference type="InterPro" id="IPR001789">
    <property type="entry name" value="Sig_transdc_resp-reg_receiver"/>
</dbReference>
<keyword evidence="4" id="KW-1185">Reference proteome</keyword>
<organism evidence="3 4">
    <name type="scientific">Thalassobaculum fulvum</name>
    <dbReference type="NCBI Taxonomy" id="1633335"/>
    <lineage>
        <taxon>Bacteria</taxon>
        <taxon>Pseudomonadati</taxon>
        <taxon>Pseudomonadota</taxon>
        <taxon>Alphaproteobacteria</taxon>
        <taxon>Rhodospirillales</taxon>
        <taxon>Thalassobaculaceae</taxon>
        <taxon>Thalassobaculum</taxon>
    </lineage>
</organism>
<dbReference type="GO" id="GO:0000160">
    <property type="term" value="P:phosphorelay signal transduction system"/>
    <property type="evidence" value="ECO:0007669"/>
    <property type="project" value="InterPro"/>
</dbReference>
<name>A0A919CST9_9PROT</name>
<dbReference type="RefSeq" id="WP_189995736.1">
    <property type="nucleotide sequence ID" value="NZ_BMZS01000017.1"/>
</dbReference>
<accession>A0A919CST9</accession>
<reference evidence="3" key="1">
    <citation type="journal article" date="2014" name="Int. J. Syst. Evol. Microbiol.">
        <title>Complete genome sequence of Corynebacterium casei LMG S-19264T (=DSM 44701T), isolated from a smear-ripened cheese.</title>
        <authorList>
            <consortium name="US DOE Joint Genome Institute (JGI-PGF)"/>
            <person name="Walter F."/>
            <person name="Albersmeier A."/>
            <person name="Kalinowski J."/>
            <person name="Ruckert C."/>
        </authorList>
    </citation>
    <scope>NUCLEOTIDE SEQUENCE</scope>
    <source>
        <strain evidence="3">KCTC 42651</strain>
    </source>
</reference>
<dbReference type="EMBL" id="BMZS01000017">
    <property type="protein sequence ID" value="GHD63738.1"/>
    <property type="molecule type" value="Genomic_DNA"/>
</dbReference>
<comment type="caution">
    <text evidence="3">The sequence shown here is derived from an EMBL/GenBank/DDBJ whole genome shotgun (WGS) entry which is preliminary data.</text>
</comment>
<dbReference type="Pfam" id="PF00072">
    <property type="entry name" value="Response_reg"/>
    <property type="match status" value="1"/>
</dbReference>
<evidence type="ECO:0000256" key="1">
    <source>
        <dbReference type="PROSITE-ProRule" id="PRU00169"/>
    </source>
</evidence>
<sequence length="136" mass="14417">MTGEIGESGASERRAFVVDDDSLTRQLIAAHVEQAGFRPIEVEPMQPDIESAAASAGPEDVVILDIILGPDIDGFEVIRMLGQIGFPGRLVLVSGYGADYLQTLSSLARALSLQVAGTIAKPVRPAEIRRCLDAEG</sequence>
<evidence type="ECO:0000313" key="3">
    <source>
        <dbReference type="EMBL" id="GHD63738.1"/>
    </source>
</evidence>
<protein>
    <recommendedName>
        <fullName evidence="2">Response regulatory domain-containing protein</fullName>
    </recommendedName>
</protein>